<comment type="caution">
    <text evidence="7">The sequence shown here is derived from an EMBL/GenBank/DDBJ whole genome shotgun (WGS) entry which is preliminary data.</text>
</comment>
<dbReference type="PANTHER" id="PTHR33958:SF1">
    <property type="entry name" value="CILIA- AND FLAGELLA-ASSOCIATED PROTEIN 418"/>
    <property type="match status" value="1"/>
</dbReference>
<comment type="function">
    <text evidence="4">May be involved in photoreceptor outer segment disk morphogenesis.</text>
</comment>
<dbReference type="Proteomes" id="UP000193642">
    <property type="component" value="Unassembled WGS sequence"/>
</dbReference>
<gene>
    <name evidence="7" type="ORF">BCR33DRAFT_761274</name>
</gene>
<reference evidence="7 8" key="1">
    <citation type="submission" date="2016-07" db="EMBL/GenBank/DDBJ databases">
        <title>Pervasive Adenine N6-methylation of Active Genes in Fungi.</title>
        <authorList>
            <consortium name="DOE Joint Genome Institute"/>
            <person name="Mondo S.J."/>
            <person name="Dannebaum R.O."/>
            <person name="Kuo R.C."/>
            <person name="Labutti K."/>
            <person name="Haridas S."/>
            <person name="Kuo A."/>
            <person name="Salamov A."/>
            <person name="Ahrendt S.R."/>
            <person name="Lipzen A."/>
            <person name="Sullivan W."/>
            <person name="Andreopoulos W.B."/>
            <person name="Clum A."/>
            <person name="Lindquist E."/>
            <person name="Daum C."/>
            <person name="Ramamoorthy G.K."/>
            <person name="Gryganskyi A."/>
            <person name="Culley D."/>
            <person name="Magnuson J.K."/>
            <person name="James T.Y."/>
            <person name="O'Malley M.A."/>
            <person name="Stajich J.E."/>
            <person name="Spatafora J.W."/>
            <person name="Visel A."/>
            <person name="Grigoriev I.V."/>
        </authorList>
    </citation>
    <scope>NUCLEOTIDE SEQUENCE [LARGE SCALE GENOMIC DNA]</scope>
    <source>
        <strain evidence="7 8">JEL800</strain>
    </source>
</reference>
<accession>A0A1Y2D0Z3</accession>
<comment type="subcellular location">
    <subcellularLocation>
        <location evidence="2">Cytoplasm</location>
    </subcellularLocation>
    <subcellularLocation>
        <location evidence="1">Photoreceptor inner segment</location>
    </subcellularLocation>
</comment>
<keyword evidence="3" id="KW-0963">Cytoplasm</keyword>
<name>A0A1Y2D0Z3_9FUNG</name>
<dbReference type="Pfam" id="PF14996">
    <property type="entry name" value="RMP"/>
    <property type="match status" value="1"/>
</dbReference>
<proteinExistence type="predicted"/>
<evidence type="ECO:0000256" key="6">
    <source>
        <dbReference type="SAM" id="MobiDB-lite"/>
    </source>
</evidence>
<evidence type="ECO:0000256" key="1">
    <source>
        <dbReference type="ARBA" id="ARBA00004437"/>
    </source>
</evidence>
<dbReference type="InterPro" id="IPR029239">
    <property type="entry name" value="CFAP418"/>
</dbReference>
<evidence type="ECO:0000256" key="3">
    <source>
        <dbReference type="ARBA" id="ARBA00022490"/>
    </source>
</evidence>
<evidence type="ECO:0000256" key="2">
    <source>
        <dbReference type="ARBA" id="ARBA00004496"/>
    </source>
</evidence>
<evidence type="ECO:0000256" key="4">
    <source>
        <dbReference type="ARBA" id="ARBA00024819"/>
    </source>
</evidence>
<protein>
    <recommendedName>
        <fullName evidence="5">Cilia- and flagella-associated protein 418</fullName>
    </recommendedName>
</protein>
<feature type="compositionally biased region" description="Basic and acidic residues" evidence="6">
    <location>
        <begin position="8"/>
        <end position="18"/>
    </location>
</feature>
<dbReference type="OrthoDB" id="259905at2759"/>
<evidence type="ECO:0000256" key="5">
    <source>
        <dbReference type="ARBA" id="ARBA00026215"/>
    </source>
</evidence>
<sequence length="257" mass="29105">MDTDDIDAFLRELSDPHPKYKSQKKVPVVKSSNESITEDDQTMHSISQSSLTRNYKKTTTNPDTDSIDSLLDSLELDHVQKPSGISPKPSNHSAIVTRKQPLKKSISDEELDDLLNDTPGRRSERATMNKPSPVPSTSSKPKQKCAVINLSPTPSESPESCQSLRCISCDFPVLIITERLGYSKHAGRGVEWYRNVDYLFFRNHYPDTVKLEEFLMETEYPSAAYCCQCAWVNIRQSTPLSSIQKEKIHSKWVCRGH</sequence>
<feature type="region of interest" description="Disordered" evidence="6">
    <location>
        <begin position="1"/>
        <end position="144"/>
    </location>
</feature>
<dbReference type="STRING" id="329046.A0A1Y2D0Z3"/>
<feature type="compositionally biased region" description="Polar residues" evidence="6">
    <location>
        <begin position="43"/>
        <end position="64"/>
    </location>
</feature>
<evidence type="ECO:0000313" key="8">
    <source>
        <dbReference type="Proteomes" id="UP000193642"/>
    </source>
</evidence>
<dbReference type="PANTHER" id="PTHR33958">
    <property type="entry name" value="PROTEIN C8ORF37"/>
    <property type="match status" value="1"/>
</dbReference>
<evidence type="ECO:0000313" key="7">
    <source>
        <dbReference type="EMBL" id="ORY52930.1"/>
    </source>
</evidence>
<organism evidence="7 8">
    <name type="scientific">Rhizoclosmatium globosum</name>
    <dbReference type="NCBI Taxonomy" id="329046"/>
    <lineage>
        <taxon>Eukaryota</taxon>
        <taxon>Fungi</taxon>
        <taxon>Fungi incertae sedis</taxon>
        <taxon>Chytridiomycota</taxon>
        <taxon>Chytridiomycota incertae sedis</taxon>
        <taxon>Chytridiomycetes</taxon>
        <taxon>Chytridiales</taxon>
        <taxon>Chytriomycetaceae</taxon>
        <taxon>Rhizoclosmatium</taxon>
    </lineage>
</organism>
<dbReference type="AlphaFoldDB" id="A0A1Y2D0Z3"/>
<keyword evidence="8" id="KW-1185">Reference proteome</keyword>
<dbReference type="EMBL" id="MCGO01000002">
    <property type="protein sequence ID" value="ORY52930.1"/>
    <property type="molecule type" value="Genomic_DNA"/>
</dbReference>
<dbReference type="GO" id="GO:0005829">
    <property type="term" value="C:cytosol"/>
    <property type="evidence" value="ECO:0007669"/>
    <property type="project" value="TreeGrafter"/>
</dbReference>